<dbReference type="CDD" id="cd19501">
    <property type="entry name" value="RecA-like_FtsH"/>
    <property type="match status" value="1"/>
</dbReference>
<keyword evidence="5 15" id="KW-0812">Transmembrane</keyword>
<protein>
    <recommendedName>
        <fullName evidence="15">ATP-dependent zinc metalloprotease FtsH</fullName>
        <ecNumber evidence="15">3.4.24.-</ecNumber>
    </recommendedName>
</protein>
<dbReference type="PANTHER" id="PTHR23076">
    <property type="entry name" value="METALLOPROTEASE M41 FTSH"/>
    <property type="match status" value="1"/>
</dbReference>
<dbReference type="EC" id="3.4.24.-" evidence="15"/>
<keyword evidence="10 15" id="KW-0067">ATP-binding</keyword>
<evidence type="ECO:0000256" key="8">
    <source>
        <dbReference type="ARBA" id="ARBA00022801"/>
    </source>
</evidence>
<dbReference type="PROSITE" id="PS00674">
    <property type="entry name" value="AAA"/>
    <property type="match status" value="1"/>
</dbReference>
<evidence type="ECO:0000256" key="2">
    <source>
        <dbReference type="ARBA" id="ARBA00010044"/>
    </source>
</evidence>
<dbReference type="GO" id="GO:0016887">
    <property type="term" value="F:ATP hydrolysis activity"/>
    <property type="evidence" value="ECO:0007669"/>
    <property type="project" value="UniProtKB-UniRule"/>
</dbReference>
<dbReference type="SMART" id="SM00382">
    <property type="entry name" value="AAA"/>
    <property type="match status" value="1"/>
</dbReference>
<evidence type="ECO:0000256" key="12">
    <source>
        <dbReference type="ARBA" id="ARBA00023049"/>
    </source>
</evidence>
<dbReference type="GO" id="GO:0006508">
    <property type="term" value="P:proteolysis"/>
    <property type="evidence" value="ECO:0007669"/>
    <property type="project" value="UniProtKB-KW"/>
</dbReference>
<evidence type="ECO:0000256" key="5">
    <source>
        <dbReference type="ARBA" id="ARBA00022692"/>
    </source>
</evidence>
<evidence type="ECO:0000256" key="13">
    <source>
        <dbReference type="ARBA" id="ARBA00023136"/>
    </source>
</evidence>
<keyword evidence="12 15" id="KW-0482">Metalloprotease</keyword>
<comment type="subcellular location">
    <subcellularLocation>
        <location evidence="15">Cell membrane</location>
        <topology evidence="15">Multi-pass membrane protein</topology>
        <orientation evidence="15">Cytoplasmic side</orientation>
    </subcellularLocation>
    <subcellularLocation>
        <location evidence="1">Membrane</location>
    </subcellularLocation>
</comment>
<comment type="caution">
    <text evidence="18">The sequence shown here is derived from an EMBL/GenBank/DDBJ whole genome shotgun (WGS) entry which is preliminary data.</text>
</comment>
<comment type="function">
    <text evidence="15">Acts as a processive, ATP-dependent zinc metallopeptidase for both cytoplasmic and membrane proteins. Plays a role in the quality control of integral membrane proteins.</text>
</comment>
<dbReference type="HAMAP" id="MF_01458">
    <property type="entry name" value="FtsH"/>
    <property type="match status" value="1"/>
</dbReference>
<dbReference type="InterPro" id="IPR003593">
    <property type="entry name" value="AAA+_ATPase"/>
</dbReference>
<comment type="subunit">
    <text evidence="15">Homohexamer.</text>
</comment>
<dbReference type="Pfam" id="PF17862">
    <property type="entry name" value="AAA_lid_3"/>
    <property type="match status" value="1"/>
</dbReference>
<keyword evidence="9 15" id="KW-0862">Zinc</keyword>
<dbReference type="InterPro" id="IPR000642">
    <property type="entry name" value="Peptidase_M41"/>
</dbReference>
<evidence type="ECO:0000256" key="16">
    <source>
        <dbReference type="RuleBase" id="RU003651"/>
    </source>
</evidence>
<evidence type="ECO:0000256" key="4">
    <source>
        <dbReference type="ARBA" id="ARBA00022670"/>
    </source>
</evidence>
<feature type="binding site" evidence="15">
    <location>
        <position position="429"/>
    </location>
    <ligand>
        <name>Zn(2+)</name>
        <dbReference type="ChEBI" id="CHEBI:29105"/>
        <note>catalytic</note>
    </ligand>
</feature>
<reference evidence="18" key="2">
    <citation type="submission" date="2021-04" db="EMBL/GenBank/DDBJ databases">
        <authorList>
            <person name="Gilroy R."/>
        </authorList>
    </citation>
    <scope>NUCLEOTIDE SEQUENCE</scope>
    <source>
        <strain evidence="18">B5-657</strain>
    </source>
</reference>
<comment type="similarity">
    <text evidence="16">Belongs to the AAA ATPase family.</text>
</comment>
<evidence type="ECO:0000256" key="15">
    <source>
        <dbReference type="HAMAP-Rule" id="MF_01458"/>
    </source>
</evidence>
<dbReference type="GO" id="GO:0030163">
    <property type="term" value="P:protein catabolic process"/>
    <property type="evidence" value="ECO:0007669"/>
    <property type="project" value="UniProtKB-UniRule"/>
</dbReference>
<dbReference type="Pfam" id="PF00004">
    <property type="entry name" value="AAA"/>
    <property type="match status" value="1"/>
</dbReference>
<accession>A0A9E2KDK6</accession>
<feature type="binding site" evidence="15">
    <location>
        <begin position="207"/>
        <end position="214"/>
    </location>
    <ligand>
        <name>ATP</name>
        <dbReference type="ChEBI" id="CHEBI:30616"/>
    </ligand>
</feature>
<dbReference type="Pfam" id="PF01434">
    <property type="entry name" value="Peptidase_M41"/>
    <property type="match status" value="1"/>
</dbReference>
<dbReference type="InterPro" id="IPR003959">
    <property type="entry name" value="ATPase_AAA_core"/>
</dbReference>
<sequence>MKKKFKGTYVYLILVVILALFVFYGTGKDLNQTVTKMSAFDVMQKIENKEIAKIEQIVSSADDGKFIVTDKEGNKTTISVAQEAFSEYLYNLSPELRNSFEFTSTEPQTSLFFPILQIILIIGMFIFIMVFFVQQMQGGGGGGGRIMSFGKSRAKMTIDDKGSVTLKDVAGLDEEKTEVAEIVDFLKNQNRYIQVGAKIPKGVLLVGPPGTGKTLLAKAVAGEAGVPFFSISGSDFVEMFVGVGASRVRDLFEQAKKNAPCIVFIDEIDAVGRKRGAGLGGGHDEREQTLNQLLVEMDGFGANEGVIVMAATNRADVLDPALLRPGRFDRQIVVNRPDITGRKAILKVHSKGKPLNEDIDIDVIAKSTPGFTGADLANLMNESALLTARHNKRAIDMEEVQQALIKITMGTEKKSHIITDKERRLTAYHEVGHALLAELLDEVEPVHIVSIIPVGNAGGFTMMLSKDDNFRTKNSIIQEITMALGGRAAEELILEDITTGASGDIQGATQAARDMVTTYGMSRLGPIKYGNESSEPFLGRDYNHSRNYSEALATEIDKVVGEIIDDAHKTALRLLEENIDILHRAAQILMKKEKLSGPEFRAIMRGEQIDEETVADFNLFDSVMETEKKDKAHEKSIILEKENDATIKMTEDQVSHDEI</sequence>
<dbReference type="Gene3D" id="3.40.50.300">
    <property type="entry name" value="P-loop containing nucleotide triphosphate hydrolases"/>
    <property type="match status" value="1"/>
</dbReference>
<keyword evidence="4 15" id="KW-0645">Protease</keyword>
<comment type="cofactor">
    <cofactor evidence="15">
        <name>Zn(2+)</name>
        <dbReference type="ChEBI" id="CHEBI:29105"/>
    </cofactor>
    <text evidence="15">Binds 1 zinc ion per subunit.</text>
</comment>
<dbReference type="InterPro" id="IPR041569">
    <property type="entry name" value="AAA_lid_3"/>
</dbReference>
<proteinExistence type="inferred from homology"/>
<dbReference type="SUPFAM" id="SSF140990">
    <property type="entry name" value="FtsH protease domain-like"/>
    <property type="match status" value="1"/>
</dbReference>
<feature type="transmembrane region" description="Helical" evidence="15">
    <location>
        <begin position="9"/>
        <end position="27"/>
    </location>
</feature>
<dbReference type="InterPro" id="IPR037219">
    <property type="entry name" value="Peptidase_M41-like"/>
</dbReference>
<dbReference type="InterPro" id="IPR003960">
    <property type="entry name" value="ATPase_AAA_CS"/>
</dbReference>
<evidence type="ECO:0000256" key="6">
    <source>
        <dbReference type="ARBA" id="ARBA00022723"/>
    </source>
</evidence>
<dbReference type="Proteomes" id="UP000824229">
    <property type="component" value="Unassembled WGS sequence"/>
</dbReference>
<dbReference type="InterPro" id="IPR027417">
    <property type="entry name" value="P-loop_NTPase"/>
</dbReference>
<keyword evidence="8 15" id="KW-0378">Hydrolase</keyword>
<dbReference type="GO" id="GO:0005524">
    <property type="term" value="F:ATP binding"/>
    <property type="evidence" value="ECO:0007669"/>
    <property type="project" value="UniProtKB-UniRule"/>
</dbReference>
<dbReference type="FunFam" id="3.40.50.300:FF:000001">
    <property type="entry name" value="ATP-dependent zinc metalloprotease FtsH"/>
    <property type="match status" value="1"/>
</dbReference>
<evidence type="ECO:0000313" key="19">
    <source>
        <dbReference type="Proteomes" id="UP000824229"/>
    </source>
</evidence>
<evidence type="ECO:0000256" key="10">
    <source>
        <dbReference type="ARBA" id="ARBA00022840"/>
    </source>
</evidence>
<evidence type="ECO:0000256" key="11">
    <source>
        <dbReference type="ARBA" id="ARBA00022989"/>
    </source>
</evidence>
<feature type="binding site" evidence="15">
    <location>
        <position position="433"/>
    </location>
    <ligand>
        <name>Zn(2+)</name>
        <dbReference type="ChEBI" id="CHEBI:29105"/>
        <note>catalytic</note>
    </ligand>
</feature>
<keyword evidence="7 15" id="KW-0547">Nucleotide-binding</keyword>
<dbReference type="SUPFAM" id="SSF52540">
    <property type="entry name" value="P-loop containing nucleoside triphosphate hydrolases"/>
    <property type="match status" value="1"/>
</dbReference>
<dbReference type="PANTHER" id="PTHR23076:SF113">
    <property type="entry name" value="ATP-DEPENDENT ZINC METALLOPROTEASE FTSH 1, CHLOROPLASTIC-RELATED"/>
    <property type="match status" value="1"/>
</dbReference>
<dbReference type="GO" id="GO:0004176">
    <property type="term" value="F:ATP-dependent peptidase activity"/>
    <property type="evidence" value="ECO:0007669"/>
    <property type="project" value="InterPro"/>
</dbReference>
<gene>
    <name evidence="15 18" type="primary">ftsH</name>
    <name evidence="18" type="ORF">H9872_07720</name>
</gene>
<dbReference type="AlphaFoldDB" id="A0A9E2KDK6"/>
<dbReference type="EMBL" id="JAHLFQ010000178">
    <property type="protein sequence ID" value="MBU3804628.1"/>
    <property type="molecule type" value="Genomic_DNA"/>
</dbReference>
<evidence type="ECO:0000256" key="3">
    <source>
        <dbReference type="ARBA" id="ARBA00022475"/>
    </source>
</evidence>
<feature type="domain" description="AAA+ ATPase" evidence="17">
    <location>
        <begin position="199"/>
        <end position="338"/>
    </location>
</feature>
<evidence type="ECO:0000256" key="7">
    <source>
        <dbReference type="ARBA" id="ARBA00022741"/>
    </source>
</evidence>
<dbReference type="Gene3D" id="1.10.8.60">
    <property type="match status" value="1"/>
</dbReference>
<feature type="binding site" evidence="15">
    <location>
        <position position="504"/>
    </location>
    <ligand>
        <name>Zn(2+)</name>
        <dbReference type="ChEBI" id="CHEBI:29105"/>
        <note>catalytic</note>
    </ligand>
</feature>
<reference evidence="18" key="1">
    <citation type="journal article" date="2021" name="PeerJ">
        <title>Extensive microbial diversity within the chicken gut microbiome revealed by metagenomics and culture.</title>
        <authorList>
            <person name="Gilroy R."/>
            <person name="Ravi A."/>
            <person name="Getino M."/>
            <person name="Pursley I."/>
            <person name="Horton D.L."/>
            <person name="Alikhan N.F."/>
            <person name="Baker D."/>
            <person name="Gharbi K."/>
            <person name="Hall N."/>
            <person name="Watson M."/>
            <person name="Adriaenssens E.M."/>
            <person name="Foster-Nyarko E."/>
            <person name="Jarju S."/>
            <person name="Secka A."/>
            <person name="Antonio M."/>
            <person name="Oren A."/>
            <person name="Chaudhuri R.R."/>
            <person name="La Ragione R."/>
            <person name="Hildebrand F."/>
            <person name="Pallen M.J."/>
        </authorList>
    </citation>
    <scope>NUCLEOTIDE SEQUENCE</scope>
    <source>
        <strain evidence="18">B5-657</strain>
    </source>
</reference>
<dbReference type="GO" id="GO:0005886">
    <property type="term" value="C:plasma membrane"/>
    <property type="evidence" value="ECO:0007669"/>
    <property type="project" value="UniProtKB-SubCell"/>
</dbReference>
<organism evidence="18 19">
    <name type="scientific">Candidatus Cellulosilyticum pullistercoris</name>
    <dbReference type="NCBI Taxonomy" id="2838521"/>
    <lineage>
        <taxon>Bacteria</taxon>
        <taxon>Bacillati</taxon>
        <taxon>Bacillota</taxon>
        <taxon>Clostridia</taxon>
        <taxon>Lachnospirales</taxon>
        <taxon>Cellulosilyticaceae</taxon>
        <taxon>Cellulosilyticum</taxon>
    </lineage>
</organism>
<evidence type="ECO:0000259" key="17">
    <source>
        <dbReference type="SMART" id="SM00382"/>
    </source>
</evidence>
<name>A0A9E2KDK6_9FIRM</name>
<feature type="active site" evidence="15">
    <location>
        <position position="430"/>
    </location>
</feature>
<evidence type="ECO:0000256" key="14">
    <source>
        <dbReference type="ARBA" id="ARBA00061570"/>
    </source>
</evidence>
<dbReference type="Gene3D" id="1.20.58.760">
    <property type="entry name" value="Peptidase M41"/>
    <property type="match status" value="1"/>
</dbReference>
<keyword evidence="3 15" id="KW-1003">Cell membrane</keyword>
<feature type="transmembrane region" description="Helical" evidence="15">
    <location>
        <begin position="111"/>
        <end position="133"/>
    </location>
</feature>
<dbReference type="InterPro" id="IPR005936">
    <property type="entry name" value="FtsH"/>
</dbReference>
<keyword evidence="11 15" id="KW-1133">Transmembrane helix</keyword>
<dbReference type="GO" id="GO:0004222">
    <property type="term" value="F:metalloendopeptidase activity"/>
    <property type="evidence" value="ECO:0007669"/>
    <property type="project" value="InterPro"/>
</dbReference>
<keyword evidence="6 15" id="KW-0479">Metal-binding</keyword>
<keyword evidence="13 15" id="KW-0472">Membrane</keyword>
<evidence type="ECO:0000256" key="9">
    <source>
        <dbReference type="ARBA" id="ARBA00022833"/>
    </source>
</evidence>
<dbReference type="NCBIfam" id="TIGR01241">
    <property type="entry name" value="FtsH_fam"/>
    <property type="match status" value="1"/>
</dbReference>
<dbReference type="FunFam" id="1.10.8.60:FF:000001">
    <property type="entry name" value="ATP-dependent zinc metalloprotease FtsH"/>
    <property type="match status" value="1"/>
</dbReference>
<dbReference type="FunFam" id="1.20.58.760:FF:000001">
    <property type="entry name" value="ATP-dependent zinc metalloprotease FtsH"/>
    <property type="match status" value="1"/>
</dbReference>
<comment type="similarity">
    <text evidence="2 15">In the C-terminal section; belongs to the peptidase M41 family.</text>
</comment>
<evidence type="ECO:0000256" key="1">
    <source>
        <dbReference type="ARBA" id="ARBA00004370"/>
    </source>
</evidence>
<dbReference type="GO" id="GO:0008270">
    <property type="term" value="F:zinc ion binding"/>
    <property type="evidence" value="ECO:0007669"/>
    <property type="project" value="UniProtKB-UniRule"/>
</dbReference>
<comment type="similarity">
    <text evidence="14 15">In the central section; belongs to the AAA ATPase family.</text>
</comment>
<evidence type="ECO:0000313" key="18">
    <source>
        <dbReference type="EMBL" id="MBU3804628.1"/>
    </source>
</evidence>